<dbReference type="InterPro" id="IPR008254">
    <property type="entry name" value="Flavodoxin/NO_synth"/>
</dbReference>
<dbReference type="InterPro" id="IPR029039">
    <property type="entry name" value="Flavoprotein-like_sf"/>
</dbReference>
<reference evidence="4 5" key="1">
    <citation type="submission" date="2017-06" db="EMBL/GenBank/DDBJ databases">
        <authorList>
            <person name="Kim H.J."/>
            <person name="Triplett B.A."/>
        </authorList>
    </citation>
    <scope>NUCLEOTIDE SEQUENCE [LARGE SCALE GENOMIC DNA]</scope>
    <source>
        <strain evidence="4 5">S18795</strain>
    </source>
</reference>
<sequence>MILITKLVVVIVALAAGIKVIDCCVVWAARRRLEKLQKLKAPAPSRSPLPDALVVYYSRSGHTALASSYLADQLHADLRAVEAFDYSLGLAGWVNAMADGGLDDAWINPAWMDLAPYDAIYLGTPIWRGCPAPPAWEFVRSNMFPGKKVVLVTTSRGSWKQSAIELLGREIVRRGARSFEHRPLARKRAWFRRSDPDDLRITDLM</sequence>
<keyword evidence="1" id="KW-0285">Flavoprotein</keyword>
<name>A0A246KVB9_9GAMM</name>
<protein>
    <recommendedName>
        <fullName evidence="3">Flavodoxin-like domain-containing protein</fullName>
    </recommendedName>
</protein>
<dbReference type="RefSeq" id="WP_080101811.1">
    <property type="nucleotide sequence ID" value="NZ_NIXP01000152.1"/>
</dbReference>
<dbReference type="Gene3D" id="3.40.50.360">
    <property type="match status" value="1"/>
</dbReference>
<evidence type="ECO:0000259" key="3">
    <source>
        <dbReference type="PROSITE" id="PS50902"/>
    </source>
</evidence>
<comment type="caution">
    <text evidence="4">The sequence shown here is derived from an EMBL/GenBank/DDBJ whole genome shotgun (WGS) entry which is preliminary data.</text>
</comment>
<organism evidence="4 5">
    <name type="scientific">Stenotrophomonas pavanii</name>
    <dbReference type="NCBI Taxonomy" id="487698"/>
    <lineage>
        <taxon>Bacteria</taxon>
        <taxon>Pseudomonadati</taxon>
        <taxon>Pseudomonadota</taxon>
        <taxon>Gammaproteobacteria</taxon>
        <taxon>Lysobacterales</taxon>
        <taxon>Lysobacteraceae</taxon>
        <taxon>Stenotrophomonas</taxon>
    </lineage>
</organism>
<evidence type="ECO:0000313" key="5">
    <source>
        <dbReference type="Proteomes" id="UP000197904"/>
    </source>
</evidence>
<dbReference type="GO" id="GO:0010181">
    <property type="term" value="F:FMN binding"/>
    <property type="evidence" value="ECO:0007669"/>
    <property type="project" value="InterPro"/>
</dbReference>
<feature type="domain" description="Flavodoxin-like" evidence="3">
    <location>
        <begin position="52"/>
        <end position="205"/>
    </location>
</feature>
<evidence type="ECO:0000313" key="4">
    <source>
        <dbReference type="EMBL" id="OWR26643.1"/>
    </source>
</evidence>
<proteinExistence type="predicted"/>
<dbReference type="AlphaFoldDB" id="A0A246KVB9"/>
<dbReference type="Pfam" id="PF12682">
    <property type="entry name" value="Flavodoxin_4"/>
    <property type="match status" value="1"/>
</dbReference>
<accession>A0A246KVB9</accession>
<dbReference type="Proteomes" id="UP000197904">
    <property type="component" value="Unassembled WGS sequence"/>
</dbReference>
<evidence type="ECO:0000256" key="1">
    <source>
        <dbReference type="ARBA" id="ARBA00022630"/>
    </source>
</evidence>
<evidence type="ECO:0000256" key="2">
    <source>
        <dbReference type="ARBA" id="ARBA00022643"/>
    </source>
</evidence>
<dbReference type="PROSITE" id="PS50902">
    <property type="entry name" value="FLAVODOXIN_LIKE"/>
    <property type="match status" value="1"/>
</dbReference>
<keyword evidence="2" id="KW-0288">FMN</keyword>
<dbReference type="SUPFAM" id="SSF52218">
    <property type="entry name" value="Flavoproteins"/>
    <property type="match status" value="1"/>
</dbReference>
<gene>
    <name evidence="4" type="ORF">CEE55_21585</name>
</gene>
<dbReference type="EMBL" id="NIXP01000152">
    <property type="protein sequence ID" value="OWR26643.1"/>
    <property type="molecule type" value="Genomic_DNA"/>
</dbReference>